<evidence type="ECO:0000256" key="2">
    <source>
        <dbReference type="ARBA" id="ARBA00022630"/>
    </source>
</evidence>
<evidence type="ECO:0000259" key="4">
    <source>
        <dbReference type="Pfam" id="PF01494"/>
    </source>
</evidence>
<dbReference type="OrthoDB" id="9766816at2"/>
<reference evidence="5 6" key="1">
    <citation type="submission" date="2017-01" db="EMBL/GenBank/DDBJ databases">
        <title>Bacillus phylogenomics.</title>
        <authorList>
            <person name="Dunlap C."/>
        </authorList>
    </citation>
    <scope>NUCLEOTIDE SEQUENCE [LARGE SCALE GENOMIC DNA]</scope>
    <source>
        <strain evidence="5 6">NRRL B-41282</strain>
    </source>
</reference>
<dbReference type="Gene3D" id="3.30.70.2450">
    <property type="match status" value="1"/>
</dbReference>
<dbReference type="SUPFAM" id="SSF51905">
    <property type="entry name" value="FAD/NAD(P)-binding domain"/>
    <property type="match status" value="1"/>
</dbReference>
<dbReference type="Gene3D" id="3.50.50.60">
    <property type="entry name" value="FAD/NAD(P)-binding domain"/>
    <property type="match status" value="1"/>
</dbReference>
<organism evidence="5 6">
    <name type="scientific">Bacillus swezeyi</name>
    <dbReference type="NCBI Taxonomy" id="1925020"/>
    <lineage>
        <taxon>Bacteria</taxon>
        <taxon>Bacillati</taxon>
        <taxon>Bacillota</taxon>
        <taxon>Bacilli</taxon>
        <taxon>Bacillales</taxon>
        <taxon>Bacillaceae</taxon>
        <taxon>Bacillus</taxon>
    </lineage>
</organism>
<dbReference type="InterPro" id="IPR036188">
    <property type="entry name" value="FAD/NAD-bd_sf"/>
</dbReference>
<dbReference type="InterPro" id="IPR002938">
    <property type="entry name" value="FAD-bd"/>
</dbReference>
<dbReference type="AlphaFoldDB" id="A0A1R1QUX8"/>
<feature type="domain" description="FAD-binding" evidence="4">
    <location>
        <begin position="3"/>
        <end position="337"/>
    </location>
</feature>
<evidence type="ECO:0000256" key="3">
    <source>
        <dbReference type="ARBA" id="ARBA00022827"/>
    </source>
</evidence>
<dbReference type="Gene3D" id="3.40.30.120">
    <property type="match status" value="1"/>
</dbReference>
<protein>
    <recommendedName>
        <fullName evidence="4">FAD-binding domain-containing protein</fullName>
    </recommendedName>
</protein>
<dbReference type="Pfam" id="PF01494">
    <property type="entry name" value="FAD_binding_3"/>
    <property type="match status" value="1"/>
</dbReference>
<accession>A0A1R1RYV0</accession>
<gene>
    <name evidence="5" type="ORF">BW143_05155</name>
</gene>
<comment type="cofactor">
    <cofactor evidence="1">
        <name>FAD</name>
        <dbReference type="ChEBI" id="CHEBI:57692"/>
    </cofactor>
</comment>
<dbReference type="GO" id="GO:0016709">
    <property type="term" value="F:oxidoreductase activity, acting on paired donors, with incorporation or reduction of molecular oxygen, NAD(P)H as one donor, and incorporation of one atom of oxygen"/>
    <property type="evidence" value="ECO:0007669"/>
    <property type="project" value="UniProtKB-ARBA"/>
</dbReference>
<comment type="caution">
    <text evidence="5">The sequence shown here is derived from an EMBL/GenBank/DDBJ whole genome shotgun (WGS) entry which is preliminary data.</text>
</comment>
<keyword evidence="2" id="KW-0285">Flavoprotein</keyword>
<dbReference type="PRINTS" id="PR00420">
    <property type="entry name" value="RNGMNOXGNASE"/>
</dbReference>
<sequence>MDFDVFIVGGGPVGLMTASELALAGVRTCIIERRHTPSHYSKALTLHPRSIEILEMRGLAERFKEKGRPLPAGHFAGLNQALDFSVLDTRANYTLFIPQTETEKVLEEHVQHLGVCILRGHEVLAVRQREESAELVVQGPDGLSFLTASYIVGADGAGSTVRKQAEIAFFGTDASVTAKLGDVALENPPKSHFHTCINQEGAVVIVPLSPGIYRVISMASHKPQPLLHEPVTLEELKKDITSICGTDFGINHPVWMSRFGNASRLAECYRSGRLFLAGDAAHIHFPAGGQGLNVGLQDAMNLGWKLAAVINGRSSDWLLDTYHTERHPVGAELLRNTQIQTKLFDFTREGLYLRDLLSSLLTFPDVNRYLAEQITALSVDYEADEKMPEHHLNGKRLPDFELTLAGGNTKHLYSFLHKGSFLYVTFGEEQIKLPDLPHVRIIRAKAIDDRPEWDDVKAALIRPDGHVAWAVSRSQAESEQWIADGIRRWCGNVHIQSA</sequence>
<name>A0A1R1QUX8_9BACI</name>
<dbReference type="InterPro" id="IPR050641">
    <property type="entry name" value="RIFMO-like"/>
</dbReference>
<keyword evidence="6" id="KW-1185">Reference proteome</keyword>
<dbReference type="RefSeq" id="WP_076760384.1">
    <property type="nucleotide sequence ID" value="NZ_JARMMH010000004.1"/>
</dbReference>
<evidence type="ECO:0000313" key="6">
    <source>
        <dbReference type="Proteomes" id="UP000187367"/>
    </source>
</evidence>
<dbReference type="Proteomes" id="UP000187367">
    <property type="component" value="Unassembled WGS sequence"/>
</dbReference>
<dbReference type="Pfam" id="PF21274">
    <property type="entry name" value="Rng_hyd_C"/>
    <property type="match status" value="1"/>
</dbReference>
<dbReference type="PANTHER" id="PTHR43004">
    <property type="entry name" value="TRK SYSTEM POTASSIUM UPTAKE PROTEIN"/>
    <property type="match status" value="1"/>
</dbReference>
<dbReference type="EMBL" id="MTJL01000007">
    <property type="protein sequence ID" value="OMI08434.1"/>
    <property type="molecule type" value="Genomic_DNA"/>
</dbReference>
<keyword evidence="3" id="KW-0274">FAD</keyword>
<accession>A0A1R1QUX8</accession>
<proteinExistence type="predicted"/>
<evidence type="ECO:0000313" key="5">
    <source>
        <dbReference type="EMBL" id="OMI08434.1"/>
    </source>
</evidence>
<dbReference type="NCBIfam" id="NF006092">
    <property type="entry name" value="PRK08244.1"/>
    <property type="match status" value="1"/>
</dbReference>
<evidence type="ECO:0000256" key="1">
    <source>
        <dbReference type="ARBA" id="ARBA00001974"/>
    </source>
</evidence>
<dbReference type="PANTHER" id="PTHR43004:SF19">
    <property type="entry name" value="BINDING MONOOXYGENASE, PUTATIVE (JCVI)-RELATED"/>
    <property type="match status" value="1"/>
</dbReference>
<dbReference type="GO" id="GO:0071949">
    <property type="term" value="F:FAD binding"/>
    <property type="evidence" value="ECO:0007669"/>
    <property type="project" value="InterPro"/>
</dbReference>